<comment type="caution">
    <text evidence="2">The sequence shown here is derived from an EMBL/GenBank/DDBJ whole genome shotgun (WGS) entry which is preliminary data.</text>
</comment>
<evidence type="ECO:0000313" key="3">
    <source>
        <dbReference type="Proteomes" id="UP000822688"/>
    </source>
</evidence>
<feature type="signal peptide" evidence="1">
    <location>
        <begin position="1"/>
        <end position="18"/>
    </location>
</feature>
<dbReference type="AlphaFoldDB" id="A0A8T0IYJ5"/>
<sequence>MRHSLYFLCPLVIVGLLGRPSFLCHIDVERVSFLTCLTKTRTLSLTAKAIQSRIV</sequence>
<proteinExistence type="predicted"/>
<gene>
    <name evidence="2" type="ORF">KC19_2G204800</name>
</gene>
<feature type="chain" id="PRO_5035897663" evidence="1">
    <location>
        <begin position="19"/>
        <end position="55"/>
    </location>
</feature>
<keyword evidence="1" id="KW-0732">Signal</keyword>
<evidence type="ECO:0000313" key="2">
    <source>
        <dbReference type="EMBL" id="KAG0587959.1"/>
    </source>
</evidence>
<evidence type="ECO:0000256" key="1">
    <source>
        <dbReference type="SAM" id="SignalP"/>
    </source>
</evidence>
<reference evidence="2" key="1">
    <citation type="submission" date="2020-06" db="EMBL/GenBank/DDBJ databases">
        <title>WGS assembly of Ceratodon purpureus strain R40.</title>
        <authorList>
            <person name="Carey S.B."/>
            <person name="Jenkins J."/>
            <person name="Shu S."/>
            <person name="Lovell J.T."/>
            <person name="Sreedasyam A."/>
            <person name="Maumus F."/>
            <person name="Tiley G.P."/>
            <person name="Fernandez-Pozo N."/>
            <person name="Barry K."/>
            <person name="Chen C."/>
            <person name="Wang M."/>
            <person name="Lipzen A."/>
            <person name="Daum C."/>
            <person name="Saski C.A."/>
            <person name="Payton A.C."/>
            <person name="Mcbreen J.C."/>
            <person name="Conrad R.E."/>
            <person name="Kollar L.M."/>
            <person name="Olsson S."/>
            <person name="Huttunen S."/>
            <person name="Landis J.B."/>
            <person name="Wickett N.J."/>
            <person name="Johnson M.G."/>
            <person name="Rensing S.A."/>
            <person name="Grimwood J."/>
            <person name="Schmutz J."/>
            <person name="Mcdaniel S.F."/>
        </authorList>
    </citation>
    <scope>NUCLEOTIDE SEQUENCE</scope>
    <source>
        <strain evidence="2">R40</strain>
    </source>
</reference>
<keyword evidence="3" id="KW-1185">Reference proteome</keyword>
<dbReference type="Proteomes" id="UP000822688">
    <property type="component" value="Chromosome 2"/>
</dbReference>
<accession>A0A8T0IYJ5</accession>
<protein>
    <submittedName>
        <fullName evidence="2">Uncharacterized protein</fullName>
    </submittedName>
</protein>
<organism evidence="2 3">
    <name type="scientific">Ceratodon purpureus</name>
    <name type="common">Fire moss</name>
    <name type="synonym">Dicranum purpureum</name>
    <dbReference type="NCBI Taxonomy" id="3225"/>
    <lineage>
        <taxon>Eukaryota</taxon>
        <taxon>Viridiplantae</taxon>
        <taxon>Streptophyta</taxon>
        <taxon>Embryophyta</taxon>
        <taxon>Bryophyta</taxon>
        <taxon>Bryophytina</taxon>
        <taxon>Bryopsida</taxon>
        <taxon>Dicranidae</taxon>
        <taxon>Pseudoditrichales</taxon>
        <taxon>Ditrichaceae</taxon>
        <taxon>Ceratodon</taxon>
    </lineage>
</organism>
<dbReference type="EMBL" id="CM026422">
    <property type="protein sequence ID" value="KAG0587959.1"/>
    <property type="molecule type" value="Genomic_DNA"/>
</dbReference>
<name>A0A8T0IYJ5_CERPU</name>